<dbReference type="Proteomes" id="UP000185124">
    <property type="component" value="Unassembled WGS sequence"/>
</dbReference>
<evidence type="ECO:0000259" key="5">
    <source>
        <dbReference type="PROSITE" id="PS51071"/>
    </source>
</evidence>
<evidence type="ECO:0000313" key="7">
    <source>
        <dbReference type="Proteomes" id="UP000185124"/>
    </source>
</evidence>
<feature type="region of interest" description="Disordered" evidence="4">
    <location>
        <begin position="1"/>
        <end position="20"/>
    </location>
</feature>
<proteinExistence type="predicted"/>
<dbReference type="CDD" id="cd05013">
    <property type="entry name" value="SIS_RpiR"/>
    <property type="match status" value="1"/>
</dbReference>
<dbReference type="InterPro" id="IPR009057">
    <property type="entry name" value="Homeodomain-like_sf"/>
</dbReference>
<dbReference type="Pfam" id="PF01418">
    <property type="entry name" value="HTH_6"/>
    <property type="match status" value="1"/>
</dbReference>
<dbReference type="InterPro" id="IPR000281">
    <property type="entry name" value="HTH_RpiR"/>
</dbReference>
<evidence type="ECO:0000256" key="4">
    <source>
        <dbReference type="SAM" id="MobiDB-lite"/>
    </source>
</evidence>
<dbReference type="EMBL" id="FSQT01000001">
    <property type="protein sequence ID" value="SIM46453.1"/>
    <property type="molecule type" value="Genomic_DNA"/>
</dbReference>
<dbReference type="PANTHER" id="PTHR30514">
    <property type="entry name" value="GLUCOKINASE"/>
    <property type="match status" value="1"/>
</dbReference>
<dbReference type="PANTHER" id="PTHR30514:SF18">
    <property type="entry name" value="RPIR-FAMILY TRANSCRIPTIONAL REGULATOR"/>
    <property type="match status" value="1"/>
</dbReference>
<dbReference type="Gene3D" id="1.10.10.10">
    <property type="entry name" value="Winged helix-like DNA-binding domain superfamily/Winged helix DNA-binding domain"/>
    <property type="match status" value="1"/>
</dbReference>
<evidence type="ECO:0000256" key="1">
    <source>
        <dbReference type="ARBA" id="ARBA00023015"/>
    </source>
</evidence>
<dbReference type="SUPFAM" id="SSF53697">
    <property type="entry name" value="SIS domain"/>
    <property type="match status" value="1"/>
</dbReference>
<evidence type="ECO:0000256" key="3">
    <source>
        <dbReference type="ARBA" id="ARBA00023163"/>
    </source>
</evidence>
<name>A0A1N5TDF2_9ACTN</name>
<dbReference type="InterPro" id="IPR046348">
    <property type="entry name" value="SIS_dom_sf"/>
</dbReference>
<feature type="domain" description="HTH rpiR-type" evidence="5">
    <location>
        <begin position="27"/>
        <end position="103"/>
    </location>
</feature>
<dbReference type="PROSITE" id="PS51071">
    <property type="entry name" value="HTH_RPIR"/>
    <property type="match status" value="1"/>
</dbReference>
<dbReference type="GO" id="GO:0003677">
    <property type="term" value="F:DNA binding"/>
    <property type="evidence" value="ECO:0007669"/>
    <property type="project" value="UniProtKB-KW"/>
</dbReference>
<keyword evidence="3" id="KW-0804">Transcription</keyword>
<dbReference type="Gene3D" id="3.40.50.10490">
    <property type="entry name" value="Glucose-6-phosphate isomerase like protein, domain 1"/>
    <property type="match status" value="1"/>
</dbReference>
<keyword evidence="1" id="KW-0805">Transcription regulation</keyword>
<dbReference type="STRING" id="709881.SAMN04489832_0107"/>
<evidence type="ECO:0000313" key="6">
    <source>
        <dbReference type="EMBL" id="SIM46453.1"/>
    </source>
</evidence>
<dbReference type="Pfam" id="PF01380">
    <property type="entry name" value="SIS"/>
    <property type="match status" value="1"/>
</dbReference>
<accession>A0A1N5TDF2</accession>
<keyword evidence="2 6" id="KW-0238">DNA-binding</keyword>
<dbReference type="InterPro" id="IPR001347">
    <property type="entry name" value="SIS_dom"/>
</dbReference>
<gene>
    <name evidence="6" type="ORF">SAMN04489832_0107</name>
</gene>
<reference evidence="7" key="1">
    <citation type="submission" date="2016-12" db="EMBL/GenBank/DDBJ databases">
        <authorList>
            <person name="Varghese N."/>
            <person name="Submissions S."/>
        </authorList>
    </citation>
    <scope>NUCLEOTIDE SEQUENCE [LARGE SCALE GENOMIC DNA]</scope>
    <source>
        <strain evidence="7">DSM 45599</strain>
    </source>
</reference>
<keyword evidence="7" id="KW-1185">Reference proteome</keyword>
<dbReference type="InterPro" id="IPR036388">
    <property type="entry name" value="WH-like_DNA-bd_sf"/>
</dbReference>
<protein>
    <submittedName>
        <fullName evidence="6">DNA-binding transcriptional regulator, MurR/RpiR family, contains HTH and SIS domains</fullName>
    </submittedName>
</protein>
<dbReference type="InterPro" id="IPR047640">
    <property type="entry name" value="RpiR-like"/>
</dbReference>
<dbReference type="AlphaFoldDB" id="A0A1N5TDF2"/>
<sequence length="322" mass="35065">MEASDGAGASLRTRTAREKGARLRSVDDIRDIVTRRVNDLTPAEKRCARALLADYPAAGLGSASSLAEAAGTSTPTVLRFLAHLGFGSYRTFQQRLRDEITRTATSPVQRATRSRAERSAPTDFTAAVDQRIGIAEQLVRAVPQPEFDAAVALLAGRPRRTLVAGGYFTHHLAALLASQLDQLLTGVDFTRDPLRADIGKYLDLGKDGVVLLFDFRRYEKDAKQLAELVKEQGGRLVLLTDHELSPSAQLADVVLPVYVDGVPFDSDAGVLILLESLVECVFNALGPKAIRRMERWEASVEIPRVFSASKSRSIAEEVISPL</sequence>
<dbReference type="GO" id="GO:0097367">
    <property type="term" value="F:carbohydrate derivative binding"/>
    <property type="evidence" value="ECO:0007669"/>
    <property type="project" value="InterPro"/>
</dbReference>
<dbReference type="InterPro" id="IPR035472">
    <property type="entry name" value="RpiR-like_SIS"/>
</dbReference>
<dbReference type="SUPFAM" id="SSF46689">
    <property type="entry name" value="Homeodomain-like"/>
    <property type="match status" value="1"/>
</dbReference>
<dbReference type="GO" id="GO:0003700">
    <property type="term" value="F:DNA-binding transcription factor activity"/>
    <property type="evidence" value="ECO:0007669"/>
    <property type="project" value="InterPro"/>
</dbReference>
<evidence type="ECO:0000256" key="2">
    <source>
        <dbReference type="ARBA" id="ARBA00023125"/>
    </source>
</evidence>
<dbReference type="GO" id="GO:1901135">
    <property type="term" value="P:carbohydrate derivative metabolic process"/>
    <property type="evidence" value="ECO:0007669"/>
    <property type="project" value="InterPro"/>
</dbReference>
<organism evidence="6 7">
    <name type="scientific">Micromonospora cremea</name>
    <dbReference type="NCBI Taxonomy" id="709881"/>
    <lineage>
        <taxon>Bacteria</taxon>
        <taxon>Bacillati</taxon>
        <taxon>Actinomycetota</taxon>
        <taxon>Actinomycetes</taxon>
        <taxon>Micromonosporales</taxon>
        <taxon>Micromonosporaceae</taxon>
        <taxon>Micromonospora</taxon>
    </lineage>
</organism>